<evidence type="ECO:0000256" key="1">
    <source>
        <dbReference type="SAM" id="MobiDB-lite"/>
    </source>
</evidence>
<protein>
    <submittedName>
        <fullName evidence="2">Uncharacterized protein</fullName>
    </submittedName>
</protein>
<organism evidence="2 3">
    <name type="scientific">Asparagus officinalis</name>
    <name type="common">Garden asparagus</name>
    <dbReference type="NCBI Taxonomy" id="4686"/>
    <lineage>
        <taxon>Eukaryota</taxon>
        <taxon>Viridiplantae</taxon>
        <taxon>Streptophyta</taxon>
        <taxon>Embryophyta</taxon>
        <taxon>Tracheophyta</taxon>
        <taxon>Spermatophyta</taxon>
        <taxon>Magnoliopsida</taxon>
        <taxon>Liliopsida</taxon>
        <taxon>Asparagales</taxon>
        <taxon>Asparagaceae</taxon>
        <taxon>Asparagoideae</taxon>
        <taxon>Asparagus</taxon>
    </lineage>
</organism>
<dbReference type="PANTHER" id="PTHR21581:SF6">
    <property type="entry name" value="TRAFFICKING PROTEIN PARTICLE COMPLEX SUBUNIT 12"/>
    <property type="match status" value="1"/>
</dbReference>
<reference evidence="3" key="1">
    <citation type="journal article" date="2017" name="Nat. Commun.">
        <title>The asparagus genome sheds light on the origin and evolution of a young Y chromosome.</title>
        <authorList>
            <person name="Harkess A."/>
            <person name="Zhou J."/>
            <person name="Xu C."/>
            <person name="Bowers J.E."/>
            <person name="Van der Hulst R."/>
            <person name="Ayyampalayam S."/>
            <person name="Mercati F."/>
            <person name="Riccardi P."/>
            <person name="McKain M.R."/>
            <person name="Kakrana A."/>
            <person name="Tang H."/>
            <person name="Ray J."/>
            <person name="Groenendijk J."/>
            <person name="Arikit S."/>
            <person name="Mathioni S.M."/>
            <person name="Nakano M."/>
            <person name="Shan H."/>
            <person name="Telgmann-Rauber A."/>
            <person name="Kanno A."/>
            <person name="Yue Z."/>
            <person name="Chen H."/>
            <person name="Li W."/>
            <person name="Chen Y."/>
            <person name="Xu X."/>
            <person name="Zhang Y."/>
            <person name="Luo S."/>
            <person name="Chen H."/>
            <person name="Gao J."/>
            <person name="Mao Z."/>
            <person name="Pires J.C."/>
            <person name="Luo M."/>
            <person name="Kudrna D."/>
            <person name="Wing R.A."/>
            <person name="Meyers B.C."/>
            <person name="Yi K."/>
            <person name="Kong H."/>
            <person name="Lavrijsen P."/>
            <person name="Sunseri F."/>
            <person name="Falavigna A."/>
            <person name="Ye Y."/>
            <person name="Leebens-Mack J.H."/>
            <person name="Chen G."/>
        </authorList>
    </citation>
    <scope>NUCLEOTIDE SEQUENCE [LARGE SCALE GENOMIC DNA]</scope>
    <source>
        <strain evidence="3">cv. DH0086</strain>
    </source>
</reference>
<evidence type="ECO:0000313" key="3">
    <source>
        <dbReference type="Proteomes" id="UP000243459"/>
    </source>
</evidence>
<keyword evidence="3" id="KW-1185">Reference proteome</keyword>
<feature type="region of interest" description="Disordered" evidence="1">
    <location>
        <begin position="1"/>
        <end position="31"/>
    </location>
</feature>
<accession>A0A5P1FVA4</accession>
<feature type="compositionally biased region" description="Pro residues" evidence="1">
    <location>
        <begin position="11"/>
        <end position="24"/>
    </location>
</feature>
<dbReference type="Proteomes" id="UP000243459">
    <property type="component" value="Chromosome 1"/>
</dbReference>
<evidence type="ECO:0000313" key="2">
    <source>
        <dbReference type="EMBL" id="ONK81009.1"/>
    </source>
</evidence>
<dbReference type="EMBL" id="CM007381">
    <property type="protein sequence ID" value="ONK81009.1"/>
    <property type="molecule type" value="Genomic_DNA"/>
</dbReference>
<gene>
    <name evidence="2" type="ORF">A4U43_C01F24260</name>
</gene>
<dbReference type="Gramene" id="ONK81009">
    <property type="protein sequence ID" value="ONK81009"/>
    <property type="gene ID" value="A4U43_C01F24260"/>
</dbReference>
<proteinExistence type="predicted"/>
<dbReference type="PANTHER" id="PTHR21581">
    <property type="entry name" value="D-ALANYL-D-ALANINE CARBOXYPEPTIDASE"/>
    <property type="match status" value="1"/>
</dbReference>
<name>A0A5P1FVA4_ASPOF</name>
<dbReference type="AlphaFoldDB" id="A0A5P1FVA4"/>
<sequence>MALHRRLGCRRPPPQPPLDPPRAPHLPRLQRPGPLQASQLLRLLPRDPNPTPLRLPQIPLRNLPRNVCKPIRIYDPFAVWYLYAELPQRLNNRAETVDQLYELLDFVRLQTGDLVGAKASFLRFKGLKKRESVEFKNLIGMNKALEFVMVKDYVSAVREYEECIERDPGDVIALNNKTLWEYGLDLEGGGREVANLEEGQGVEGEVDEVLMGGREAVEGEGDSDLVGDRVPLVVRGEVDEGYEFVAEVGGRGEEDDGGEGIADG</sequence>